<proteinExistence type="predicted"/>
<reference evidence="1 2" key="1">
    <citation type="submission" date="2023-07" db="EMBL/GenBank/DDBJ databases">
        <title>Sorghum-associated microbial communities from plants grown in Nebraska, USA.</title>
        <authorList>
            <person name="Schachtman D."/>
        </authorList>
    </citation>
    <scope>NUCLEOTIDE SEQUENCE [LARGE SCALE GENOMIC DNA]</scope>
    <source>
        <strain evidence="1 2">DS1607</strain>
    </source>
</reference>
<dbReference type="EMBL" id="JAUSRO010000010">
    <property type="protein sequence ID" value="MDP9901026.1"/>
    <property type="molecule type" value="Genomic_DNA"/>
</dbReference>
<name>A0ABT9S9J5_9BURK</name>
<sequence length="244" mass="26188">MEPSIARIAMLPLEPAPESKAAAVGWYGKLPSLGDFASRRLGPDFVEAWDAWLAQGIASWRHDAPDTWLDEYLAAPSWRFILMPSVLPGACGQTAWAGVLMPSVDRVGRYFPLTLAQPLSPLPGDGGTTEWMLRWLQRLDDIALDALNDDWTIDQLESALIGTGTWPPSEDPADGPIAGIDLHAQPPGMTLWLRPDAAGRTQIHTERGLPCGAAFRQLVSGTSAAAAAPLLPVATLTSTSAHDH</sequence>
<protein>
    <submittedName>
        <fullName evidence="1">Type VI secretion system protein ImpM</fullName>
    </submittedName>
</protein>
<dbReference type="NCBIfam" id="TIGR03373">
    <property type="entry name" value="VI_minor_4"/>
    <property type="match status" value="1"/>
</dbReference>
<comment type="caution">
    <text evidence="1">The sequence shown here is derived from an EMBL/GenBank/DDBJ whole genome shotgun (WGS) entry which is preliminary data.</text>
</comment>
<dbReference type="InterPro" id="IPR017748">
    <property type="entry name" value="TagF"/>
</dbReference>
<evidence type="ECO:0000313" key="1">
    <source>
        <dbReference type="EMBL" id="MDP9901026.1"/>
    </source>
</evidence>
<evidence type="ECO:0000313" key="2">
    <source>
        <dbReference type="Proteomes" id="UP001226867"/>
    </source>
</evidence>
<gene>
    <name evidence="1" type="ORF">J2W36_003292</name>
</gene>
<dbReference type="RefSeq" id="WP_307690815.1">
    <property type="nucleotide sequence ID" value="NZ_JAUSRO010000010.1"/>
</dbReference>
<keyword evidence="2" id="KW-1185">Reference proteome</keyword>
<dbReference type="Pfam" id="PF09867">
    <property type="entry name" value="TagF_N"/>
    <property type="match status" value="1"/>
</dbReference>
<dbReference type="Proteomes" id="UP001226867">
    <property type="component" value="Unassembled WGS sequence"/>
</dbReference>
<accession>A0ABT9S9J5</accession>
<organism evidence="1 2">
    <name type="scientific">Variovorax ginsengisoli</name>
    <dbReference type="NCBI Taxonomy" id="363844"/>
    <lineage>
        <taxon>Bacteria</taxon>
        <taxon>Pseudomonadati</taxon>
        <taxon>Pseudomonadota</taxon>
        <taxon>Betaproteobacteria</taxon>
        <taxon>Burkholderiales</taxon>
        <taxon>Comamonadaceae</taxon>
        <taxon>Variovorax</taxon>
    </lineage>
</organism>
<dbReference type="Gene3D" id="3.40.1730.10">
    <property type="entry name" value="pa0076 domain"/>
    <property type="match status" value="1"/>
</dbReference>
<dbReference type="InterPro" id="IPR038225">
    <property type="entry name" value="TagF_sf"/>
</dbReference>